<dbReference type="AlphaFoldDB" id="A0A846MVS9"/>
<gene>
    <name evidence="1" type="ORF">FHS83_000478</name>
</gene>
<keyword evidence="2" id="KW-1185">Reference proteome</keyword>
<dbReference type="RefSeq" id="WP_167080506.1">
    <property type="nucleotide sequence ID" value="NZ_BAAADC010000001.1"/>
</dbReference>
<dbReference type="EMBL" id="JAASRM010000001">
    <property type="protein sequence ID" value="NIK87160.1"/>
    <property type="molecule type" value="Genomic_DNA"/>
</dbReference>
<organism evidence="1 2">
    <name type="scientific">Rhizomicrobium palustre</name>
    <dbReference type="NCBI Taxonomy" id="189966"/>
    <lineage>
        <taxon>Bacteria</taxon>
        <taxon>Pseudomonadati</taxon>
        <taxon>Pseudomonadota</taxon>
        <taxon>Alphaproteobacteria</taxon>
        <taxon>Micropepsales</taxon>
        <taxon>Micropepsaceae</taxon>
        <taxon>Rhizomicrobium</taxon>
    </lineage>
</organism>
<name>A0A846MVS9_9PROT</name>
<accession>A0A846MVS9</accession>
<protein>
    <submittedName>
        <fullName evidence="1">Uncharacterized protein</fullName>
    </submittedName>
</protein>
<evidence type="ECO:0000313" key="2">
    <source>
        <dbReference type="Proteomes" id="UP000570514"/>
    </source>
</evidence>
<evidence type="ECO:0000313" key="1">
    <source>
        <dbReference type="EMBL" id="NIK87160.1"/>
    </source>
</evidence>
<proteinExistence type="predicted"/>
<sequence length="85" mass="9336">MTLQAKLDAFKADFEVGWSGWTGDSFGRSACQGALVVSFYHGVCILKLELRLALATDSGAKRAIRRRSASLRTERTRISTIALKC</sequence>
<dbReference type="Proteomes" id="UP000570514">
    <property type="component" value="Unassembled WGS sequence"/>
</dbReference>
<reference evidence="1 2" key="1">
    <citation type="submission" date="2020-03" db="EMBL/GenBank/DDBJ databases">
        <title>Genomic Encyclopedia of Type Strains, Phase IV (KMG-IV): sequencing the most valuable type-strain genomes for metagenomic binning, comparative biology and taxonomic classification.</title>
        <authorList>
            <person name="Goeker M."/>
        </authorList>
    </citation>
    <scope>NUCLEOTIDE SEQUENCE [LARGE SCALE GENOMIC DNA]</scope>
    <source>
        <strain evidence="1 2">DSM 19867</strain>
    </source>
</reference>
<comment type="caution">
    <text evidence="1">The sequence shown here is derived from an EMBL/GenBank/DDBJ whole genome shotgun (WGS) entry which is preliminary data.</text>
</comment>